<dbReference type="GO" id="GO:0009253">
    <property type="term" value="P:peptidoglycan catabolic process"/>
    <property type="evidence" value="ECO:0007669"/>
    <property type="project" value="InterPro"/>
</dbReference>
<organism evidence="6 7">
    <name type="scientific">Mucilaginibacter terrenus</name>
    <dbReference type="NCBI Taxonomy" id="2482727"/>
    <lineage>
        <taxon>Bacteria</taxon>
        <taxon>Pseudomonadati</taxon>
        <taxon>Bacteroidota</taxon>
        <taxon>Sphingobacteriia</taxon>
        <taxon>Sphingobacteriales</taxon>
        <taxon>Sphingobacteriaceae</taxon>
        <taxon>Mucilaginibacter</taxon>
    </lineage>
</organism>
<keyword evidence="2 6" id="KW-0378">Hydrolase</keyword>
<evidence type="ECO:0000256" key="4">
    <source>
        <dbReference type="SAM" id="MobiDB-lite"/>
    </source>
</evidence>
<feature type="compositionally biased region" description="Basic residues" evidence="4">
    <location>
        <begin position="15"/>
        <end position="28"/>
    </location>
</feature>
<feature type="region of interest" description="Disordered" evidence="4">
    <location>
        <begin position="1"/>
        <end position="28"/>
    </location>
</feature>
<dbReference type="SMART" id="SM00641">
    <property type="entry name" value="Glyco_25"/>
    <property type="match status" value="1"/>
</dbReference>
<dbReference type="InterPro" id="IPR018077">
    <property type="entry name" value="Glyco_hydro_fam25_subgr"/>
</dbReference>
<dbReference type="Gene3D" id="3.20.20.80">
    <property type="entry name" value="Glycosidases"/>
    <property type="match status" value="1"/>
</dbReference>
<evidence type="ECO:0000256" key="5">
    <source>
        <dbReference type="SAM" id="Phobius"/>
    </source>
</evidence>
<proteinExistence type="inferred from homology"/>
<dbReference type="PANTHER" id="PTHR34135">
    <property type="entry name" value="LYSOZYME"/>
    <property type="match status" value="1"/>
</dbReference>
<dbReference type="PROSITE" id="PS51904">
    <property type="entry name" value="GLYCOSYL_HYDROL_F25_2"/>
    <property type="match status" value="1"/>
</dbReference>
<dbReference type="PANTHER" id="PTHR34135:SF2">
    <property type="entry name" value="LYSOZYME"/>
    <property type="match status" value="1"/>
</dbReference>
<evidence type="ECO:0000256" key="1">
    <source>
        <dbReference type="ARBA" id="ARBA00010646"/>
    </source>
</evidence>
<dbReference type="Pfam" id="PF01183">
    <property type="entry name" value="Glyco_hydro_25"/>
    <property type="match status" value="1"/>
</dbReference>
<evidence type="ECO:0000256" key="2">
    <source>
        <dbReference type="ARBA" id="ARBA00022801"/>
    </source>
</evidence>
<keyword evidence="5" id="KW-0812">Transmembrane</keyword>
<accession>A0A3E2NT49</accession>
<dbReference type="EMBL" id="QWDE01000001">
    <property type="protein sequence ID" value="RFZ84127.1"/>
    <property type="molecule type" value="Genomic_DNA"/>
</dbReference>
<evidence type="ECO:0000256" key="3">
    <source>
        <dbReference type="ARBA" id="ARBA00023295"/>
    </source>
</evidence>
<comment type="similarity">
    <text evidence="1">Belongs to the glycosyl hydrolase 25 family.</text>
</comment>
<keyword evidence="5" id="KW-0472">Membrane</keyword>
<dbReference type="Proteomes" id="UP000260823">
    <property type="component" value="Unassembled WGS sequence"/>
</dbReference>
<keyword evidence="3" id="KW-0326">Glycosidase</keyword>
<dbReference type="CDD" id="cd06524">
    <property type="entry name" value="GH25_YegX-like"/>
    <property type="match status" value="1"/>
</dbReference>
<dbReference type="GO" id="GO:0016998">
    <property type="term" value="P:cell wall macromolecule catabolic process"/>
    <property type="evidence" value="ECO:0007669"/>
    <property type="project" value="InterPro"/>
</dbReference>
<evidence type="ECO:0000313" key="6">
    <source>
        <dbReference type="EMBL" id="RFZ84127.1"/>
    </source>
</evidence>
<keyword evidence="7" id="KW-1185">Reference proteome</keyword>
<dbReference type="InterPro" id="IPR002053">
    <property type="entry name" value="Glyco_hydro_25"/>
</dbReference>
<dbReference type="GO" id="GO:0003796">
    <property type="term" value="F:lysozyme activity"/>
    <property type="evidence" value="ECO:0007669"/>
    <property type="project" value="InterPro"/>
</dbReference>
<reference evidence="6 7" key="1">
    <citation type="submission" date="2018-08" db="EMBL/GenBank/DDBJ databases">
        <title>Mucilaginibacter terrae sp. nov., isolated from manganese diggings.</title>
        <authorList>
            <person name="Huang Y."/>
            <person name="Zhou Z."/>
        </authorList>
    </citation>
    <scope>NUCLEOTIDE SEQUENCE [LARGE SCALE GENOMIC DNA]</scope>
    <source>
        <strain evidence="6 7">ZH6</strain>
    </source>
</reference>
<evidence type="ECO:0000313" key="7">
    <source>
        <dbReference type="Proteomes" id="UP000260823"/>
    </source>
</evidence>
<gene>
    <name evidence="6" type="ORF">DYU05_00370</name>
</gene>
<comment type="caution">
    <text evidence="6">The sequence shown here is derived from an EMBL/GenBank/DDBJ whole genome shotgun (WGS) entry which is preliminary data.</text>
</comment>
<feature type="transmembrane region" description="Helical" evidence="5">
    <location>
        <begin position="37"/>
        <end position="57"/>
    </location>
</feature>
<dbReference type="AlphaFoldDB" id="A0A3E2NT49"/>
<dbReference type="SUPFAM" id="SSF51445">
    <property type="entry name" value="(Trans)glycosidases"/>
    <property type="match status" value="1"/>
</dbReference>
<name>A0A3E2NT49_9SPHI</name>
<dbReference type="OrthoDB" id="9798192at2"/>
<dbReference type="GO" id="GO:0016052">
    <property type="term" value="P:carbohydrate catabolic process"/>
    <property type="evidence" value="ECO:0007669"/>
    <property type="project" value="TreeGrafter"/>
</dbReference>
<protein>
    <submittedName>
        <fullName evidence="6">Glycoside hydrolase family 25 protein</fullName>
    </submittedName>
</protein>
<keyword evidence="5" id="KW-1133">Transmembrane helix</keyword>
<sequence length="295" mass="34367">MYLCAVPTAKPTKPSPKRSPRKPATRKKKAAPVSNKWWKVALAGLILILLSPFYYGYILNGFTGAWRWIKDIGEDEHYRTYKSFKIRIPSGYKIHGIDVSYAQGKIDWAKVRAMEEDSVRINFAFVKATEGLLIVDSYFKRNWREAPKVGIACGAYHFFRPRKNGLWQARFFLQNVKMEKGDLPPVVDIEVLDGTTPEKMRKELTTFVKHVENKTGVRPIIYANIQFYKDYLDGYFDDYPLWIAHYYQPKLKLSNNTKWRFWQHSDKGRVTGINHAVDFNVYKGDSVAFQNLLIH</sequence>
<dbReference type="InterPro" id="IPR017853">
    <property type="entry name" value="GH"/>
</dbReference>